<dbReference type="Pfam" id="PF05088">
    <property type="entry name" value="Bac_GDH_CD"/>
    <property type="match status" value="1"/>
</dbReference>
<gene>
    <name evidence="7" type="ORF">IPJ27_22530</name>
</gene>
<dbReference type="PANTHER" id="PTHR43403:SF1">
    <property type="entry name" value="NAD-SPECIFIC GLUTAMATE DEHYDROGENASE"/>
    <property type="match status" value="1"/>
</dbReference>
<accession>A0A935Q552</accession>
<dbReference type="SUPFAM" id="SSF51735">
    <property type="entry name" value="NAD(P)-binding Rossmann-fold domains"/>
    <property type="match status" value="1"/>
</dbReference>
<keyword evidence="1" id="KW-0560">Oxidoreductase</keyword>
<dbReference type="InterPro" id="IPR049056">
    <property type="entry name" value="NAD_Glu_DH_HM3"/>
</dbReference>
<evidence type="ECO:0000256" key="1">
    <source>
        <dbReference type="ARBA" id="ARBA00023002"/>
    </source>
</evidence>
<dbReference type="PANTHER" id="PTHR43403">
    <property type="entry name" value="NAD-SPECIFIC GLUTAMATE DEHYDROGENASE"/>
    <property type="match status" value="1"/>
</dbReference>
<evidence type="ECO:0000259" key="6">
    <source>
        <dbReference type="Pfam" id="PF21077"/>
    </source>
</evidence>
<name>A0A935Q552_9PROT</name>
<dbReference type="GO" id="GO:0006538">
    <property type="term" value="P:L-glutamate catabolic process"/>
    <property type="evidence" value="ECO:0007669"/>
    <property type="project" value="InterPro"/>
</dbReference>
<proteinExistence type="predicted"/>
<protein>
    <submittedName>
        <fullName evidence="7">NAD-glutamate dehydrogenase</fullName>
    </submittedName>
</protein>
<organism evidence="7 8">
    <name type="scientific">Candidatus Accumulibacter proximus</name>
    <dbReference type="NCBI Taxonomy" id="2954385"/>
    <lineage>
        <taxon>Bacteria</taxon>
        <taxon>Pseudomonadati</taxon>
        <taxon>Pseudomonadota</taxon>
        <taxon>Betaproteobacteria</taxon>
        <taxon>Candidatus Accumulibacter</taxon>
    </lineage>
</organism>
<reference evidence="7 8" key="1">
    <citation type="submission" date="2020-10" db="EMBL/GenBank/DDBJ databases">
        <title>Connecting structure to function with the recovery of over 1000 high-quality activated sludge metagenome-assembled genomes encoding full-length rRNA genes using long-read sequencing.</title>
        <authorList>
            <person name="Singleton C.M."/>
            <person name="Petriglieri F."/>
            <person name="Kristensen J.M."/>
            <person name="Kirkegaard R.H."/>
            <person name="Michaelsen T.Y."/>
            <person name="Andersen M.H."/>
            <person name="Karst S.M."/>
            <person name="Dueholm M.S."/>
            <person name="Nielsen P.H."/>
            <person name="Albertsen M."/>
        </authorList>
    </citation>
    <scope>NUCLEOTIDE SEQUENCE [LARGE SCALE GENOMIC DNA]</scope>
    <source>
        <strain evidence="7">EsbW_18-Q3-R4-48_BATAC.285</strain>
    </source>
</reference>
<dbReference type="Pfam" id="PF21077">
    <property type="entry name" value="GDH_ACT3"/>
    <property type="match status" value="1"/>
</dbReference>
<dbReference type="InterPro" id="IPR046346">
    <property type="entry name" value="Aminoacid_DH-like_N_sf"/>
</dbReference>
<dbReference type="InterPro" id="IPR028971">
    <property type="entry name" value="NAD-GDH_cat"/>
</dbReference>
<dbReference type="InterPro" id="IPR024727">
    <property type="entry name" value="NAD_Glu_DH_N_ACT1"/>
</dbReference>
<dbReference type="PIRSF" id="PIRSF036761">
    <property type="entry name" value="GDH_Mll4104"/>
    <property type="match status" value="1"/>
</dbReference>
<dbReference type="Pfam" id="PF21079">
    <property type="entry name" value="GDH_HM2"/>
    <property type="match status" value="1"/>
</dbReference>
<evidence type="ECO:0000259" key="4">
    <source>
        <dbReference type="Pfam" id="PF21075"/>
    </source>
</evidence>
<dbReference type="SUPFAM" id="SSF53223">
    <property type="entry name" value="Aminoacid dehydrogenase-like, N-terminal domain"/>
    <property type="match status" value="1"/>
</dbReference>
<dbReference type="EMBL" id="JADJMH010000034">
    <property type="protein sequence ID" value="MBK7677310.1"/>
    <property type="molecule type" value="Genomic_DNA"/>
</dbReference>
<dbReference type="Pfam" id="PF21076">
    <property type="entry name" value="GDH_ACT2"/>
    <property type="match status" value="1"/>
</dbReference>
<dbReference type="Pfam" id="PF21075">
    <property type="entry name" value="GDH_ACT1"/>
    <property type="match status" value="1"/>
</dbReference>
<dbReference type="Proteomes" id="UP000697998">
    <property type="component" value="Unassembled WGS sequence"/>
</dbReference>
<dbReference type="Pfam" id="PF21078">
    <property type="entry name" value="GDH_HM3"/>
    <property type="match status" value="1"/>
</dbReference>
<dbReference type="InterPro" id="IPR049058">
    <property type="entry name" value="NAD_Glu_DH_HM2"/>
</dbReference>
<dbReference type="InterPro" id="IPR007780">
    <property type="entry name" value="NAD_Glu_DH_bac"/>
</dbReference>
<evidence type="ECO:0000259" key="2">
    <source>
        <dbReference type="Pfam" id="PF05088"/>
    </source>
</evidence>
<dbReference type="Pfam" id="PF21073">
    <property type="entry name" value="GDH_HM1"/>
    <property type="match status" value="1"/>
</dbReference>
<evidence type="ECO:0000313" key="7">
    <source>
        <dbReference type="EMBL" id="MBK7677310.1"/>
    </source>
</evidence>
<dbReference type="GO" id="GO:0004069">
    <property type="term" value="F:L-aspartate:2-oxoglutarate aminotransferase activity"/>
    <property type="evidence" value="ECO:0007669"/>
    <property type="project" value="InterPro"/>
</dbReference>
<dbReference type="InterPro" id="IPR048381">
    <property type="entry name" value="GDH_C"/>
</dbReference>
<comment type="caution">
    <text evidence="7">The sequence shown here is derived from an EMBL/GenBank/DDBJ whole genome shotgun (WGS) entry which is preliminary data.</text>
</comment>
<dbReference type="GO" id="GO:0004352">
    <property type="term" value="F:glutamate dehydrogenase (NAD+) activity"/>
    <property type="evidence" value="ECO:0007669"/>
    <property type="project" value="InterPro"/>
</dbReference>
<sequence>MPPLTEQGKTEHLAAVSALVRAKVAADEQPAIERFVIDYYRQVHADDLVDLDPADTYGAALSHLAFARRREPGSAKVRVFNPSIADHGWQSTHTVVEVVNDDMPFLVDTVTMEVNRHGLALHLIVHPVIANRRDSAGELLEAAAPTEEVVRESFMHLQIDRVPDAQTLETLAGNIARVLADVRLAVADWRAMLARAADIIDDLERQPPPLALDQVEEAKFFLRWLVSGHFTFLGFRTSDLARTDDTDALHVAPGSGLGILRGRDDEQPSASFAALPPEARAYARVRDLLLVTKSNSRSTVHRPGYLDYIGIKRYDERGEVCGEHRFLGLYTYSAYSLSPPEIPLLRRKVMNVVARAGFKPGGHAAKALDSVLANYPRDELFQIGEDELLQNALAILHLGERQRLRLFVRRDAFERYCVCLIYAPRERYNTDLRHRWQALLTQAFNGLSSDFNILVSESVLARVLITVRTRPGKIPPYDVPELEARLAAASRRWGDDLRQALLDTFGEALGNHAWGRFAAAFPASYREDYPARNAVPDIETIERSLASGALGMNLYRPVEAPPDTLRFKLFHPGRPAVLSDSLPMLERMGLRVLEQRPYRIAPEDAPPVWIEDLGLATCDGTEIEIDALRGNFEDTFGRVFGGTVENDGFNRLVLAARLAADDIVVLRAYAKYLHQIAFPLSQSFIESTLAANPALARMLASLFRLRFDPGQADEAAAAAQERAIEAALERVDNLNEDRVLRQYLALVRATLRTNHWRRDEHGERRSFLSFKFDPSKIPGLPEPKPMFEVFVYSPRFEGVHLRGGKVARGGLRWSDRPEDFRTEVLGLVKAQMVKNTVIVPVGSKGGFVLKKAPPQTDREAFMNEGVSCYQNYLRGLLDITDNLVGGMLTPPPHVLRHDVDDPYLVVAADKGTATFSDHANAISLEYGFWLSDAFASGGSVGYDHKAMGITARGAWESVKRHFREMSIDTQSSDFTVVGIGDMSGDVFGNGMLLSRHIRLVAAFDHRHIFVDPEPDAEASFVERERLFGLPRSSWGDYRSELISAGGGVWPRGVKSVPISPEVRRVLAIDAETLRPHELISAILTAPVDLLYNGGIGTYVKSAEETHADVGDRANDALRVDGRQLRAKVVAEGGNLGLTQLGRVEYALGGGRIFTDAIDNSAGVDTSDHEVNLKILLGLVVSQGELTDKQRNTLLASMTDEVGQLVLSDNYGQTQALSVAGRQAPQLLDGEQRFIQFLEKAGRLKRSLEFLPDDDTITARRAQRLGLLNPERAVLLAYSKIWLYDELLASDFPDDRWCAGALVRYFPTAVRNTYAAYLPQHPLRREIIATALLNETVNRVGATFVHRIAEASRASVPAIVRAFVLTREVFGLAQLWQGIEALDNQVPDLVQTEMLDDCGRLIWRATLWFLRSPHLRDDIEETIAHFAPAVESVYQCIEPLLGAAAAGEQGARVAHYAEQGVPHETAHRVVATETLYAALDMAEVASATGRPVATAAGVFFALSEQLSVAWLQDRIAALPAETYWQTLAKGAMHDDLSGLQRTLTANVLGTVDAGEVPQLVALWKEKNAAAVERATRLLGELRAAPTTDASMLSLALRELRNLA</sequence>
<feature type="domain" description="NAD-glutamate dehydrogenase N-terminal ACT1" evidence="4">
    <location>
        <begin position="35"/>
        <end position="173"/>
    </location>
</feature>
<evidence type="ECO:0000259" key="3">
    <source>
        <dbReference type="Pfam" id="PF21074"/>
    </source>
</evidence>
<feature type="domain" description="NAD-glutamate dehydrogenase ACT2" evidence="5">
    <location>
        <begin position="405"/>
        <end position="493"/>
    </location>
</feature>
<evidence type="ECO:0000259" key="5">
    <source>
        <dbReference type="Pfam" id="PF21076"/>
    </source>
</evidence>
<evidence type="ECO:0000313" key="8">
    <source>
        <dbReference type="Proteomes" id="UP000697998"/>
    </source>
</evidence>
<dbReference type="Gene3D" id="3.40.50.720">
    <property type="entry name" value="NAD(P)-binding Rossmann-like Domain"/>
    <property type="match status" value="1"/>
</dbReference>
<feature type="domain" description="NAD-specific glutamate dehydrogenase C-terminal" evidence="3">
    <location>
        <begin position="1264"/>
        <end position="1599"/>
    </location>
</feature>
<feature type="domain" description="NAD-glutamate dehydrogenase ACT3" evidence="6">
    <location>
        <begin position="550"/>
        <end position="627"/>
    </location>
</feature>
<dbReference type="InterPro" id="IPR036291">
    <property type="entry name" value="NAD(P)-bd_dom_sf"/>
</dbReference>
<dbReference type="InterPro" id="IPR049062">
    <property type="entry name" value="NAD_Glu_DH_ACT2"/>
</dbReference>
<dbReference type="Pfam" id="PF21074">
    <property type="entry name" value="GDH_C"/>
    <property type="match status" value="1"/>
</dbReference>
<feature type="domain" description="NAD-glutamate dehydrogenase catalytic" evidence="2">
    <location>
        <begin position="724"/>
        <end position="1218"/>
    </location>
</feature>
<dbReference type="InterPro" id="IPR049059">
    <property type="entry name" value="NAD_Glu_DH_HM1"/>
</dbReference>
<dbReference type="InterPro" id="IPR049064">
    <property type="entry name" value="NAD_Glu_DH_ACT3"/>
</dbReference>